<dbReference type="Proteomes" id="UP000266482">
    <property type="component" value="Unassembled WGS sequence"/>
</dbReference>
<name>A0A3A1UTR2_9BACL</name>
<comment type="caution">
    <text evidence="1">The sequence shown here is derived from an EMBL/GenBank/DDBJ whole genome shotgun (WGS) entry which is preliminary data.</text>
</comment>
<evidence type="ECO:0000313" key="1">
    <source>
        <dbReference type="EMBL" id="RIX50801.1"/>
    </source>
</evidence>
<organism evidence="1 2">
    <name type="scientific">Paenibacillus nanensis</name>
    <dbReference type="NCBI Taxonomy" id="393251"/>
    <lineage>
        <taxon>Bacteria</taxon>
        <taxon>Bacillati</taxon>
        <taxon>Bacillota</taxon>
        <taxon>Bacilli</taxon>
        <taxon>Bacillales</taxon>
        <taxon>Paenibacillaceae</taxon>
        <taxon>Paenibacillus</taxon>
    </lineage>
</organism>
<sequence length="472" mass="53843">MEQRSNPDRIEHLSQQLKKKRNALEDAVFSEVNKASRLVERAYSAYPEWVVRSAAQKVDGRIGEIRKQMNDILKLTDTQSRELLEVSGEYRRVEREMAKKAKLAMQPLRFLPAVVKRDLPSLLLSAVGAWKAAEPEGIAGFRERIQYRVKNAGEFLNHVFDRLLTAKVSYVKEDPIIAELLGRLKNGSAEEQTEARKLLMEAAKALQDIAESQQAYDVYAVYGNTAYMEEEQQRAEEAREKLRQLGISESYYGADTDLTVLLGDKDPLKSVQYNPFMNDHSPMPEDEELLALIRNGFEGIIPNMTLEGMQASYAVLEEQIKERERQAIIDAYIKSMLPPTHLPDGTPITADNKVNETTYAYFEEHVLYKHEDYMYVNVPYTAYDAWVKDTYGRTGWEEAVHLSDIFIRSLGEELITGVIDLGSTVVEFVIDPVKVTKEAMESAKQTASKWSHDYRLRVTGISMLFRLLILAN</sequence>
<evidence type="ECO:0000313" key="2">
    <source>
        <dbReference type="Proteomes" id="UP000266482"/>
    </source>
</evidence>
<gene>
    <name evidence="1" type="ORF">D3P08_19075</name>
</gene>
<reference evidence="1 2" key="1">
    <citation type="submission" date="2018-09" db="EMBL/GenBank/DDBJ databases">
        <title>Paenibacillus aracenensis nov. sp. isolated from a cave in southern Spain.</title>
        <authorList>
            <person name="Jurado V."/>
            <person name="Gutierrez-Patricio S."/>
            <person name="Gonzalez-Pimentel J.L."/>
            <person name="Miller A.Z."/>
            <person name="Laiz L."/>
            <person name="Saiz-Jimenez C."/>
        </authorList>
    </citation>
    <scope>NUCLEOTIDE SEQUENCE [LARGE SCALE GENOMIC DNA]</scope>
    <source>
        <strain evidence="1 2">DSM 22867</strain>
    </source>
</reference>
<dbReference type="OrthoDB" id="2573657at2"/>
<dbReference type="AlphaFoldDB" id="A0A3A1UTR2"/>
<proteinExistence type="predicted"/>
<keyword evidence="2" id="KW-1185">Reference proteome</keyword>
<dbReference type="RefSeq" id="WP_119601466.1">
    <property type="nucleotide sequence ID" value="NZ_QXQA01000013.1"/>
</dbReference>
<evidence type="ECO:0008006" key="3">
    <source>
        <dbReference type="Google" id="ProtNLM"/>
    </source>
</evidence>
<dbReference type="EMBL" id="QXQA01000013">
    <property type="protein sequence ID" value="RIX50801.1"/>
    <property type="molecule type" value="Genomic_DNA"/>
</dbReference>
<accession>A0A3A1UTR2</accession>
<protein>
    <recommendedName>
        <fullName evidence="3">LXG domain-containing protein</fullName>
    </recommendedName>
</protein>